<comment type="subcellular location">
    <subcellularLocation>
        <location evidence="2">Cytoplasm</location>
    </subcellularLocation>
    <subcellularLocation>
        <location evidence="1">Nucleus</location>
    </subcellularLocation>
</comment>
<proteinExistence type="inferred from homology"/>
<dbReference type="Gene3D" id="3.40.50.300">
    <property type="entry name" value="P-loop containing nucleotide triphosphate hydrolases"/>
    <property type="match status" value="1"/>
</dbReference>
<dbReference type="PANTHER" id="PTHR22796">
    <property type="entry name" value="URG4-RELATED"/>
    <property type="match status" value="1"/>
</dbReference>
<reference evidence="9 10" key="2">
    <citation type="submission" date="2017-10" db="EMBL/GenBank/DDBJ databases">
        <title>Extensive intraspecific genome diversity in a model arbuscular mycorrhizal fungus.</title>
        <authorList>
            <person name="Chen E.C.H."/>
            <person name="Morin E."/>
            <person name="Baudet D."/>
            <person name="Noel J."/>
            <person name="Ndikumana S."/>
            <person name="Charron P."/>
            <person name="St-Onge C."/>
            <person name="Giorgi J."/>
            <person name="Grigoriev I.V."/>
            <person name="Roux C."/>
            <person name="Martin F.M."/>
            <person name="Corradi N."/>
        </authorList>
    </citation>
    <scope>NUCLEOTIDE SEQUENCE [LARGE SCALE GENOMIC DNA]</scope>
    <source>
        <strain evidence="9 10">C2</strain>
    </source>
</reference>
<dbReference type="Pfam" id="PF25683">
    <property type="entry name" value="URGCP_GTPase"/>
    <property type="match status" value="1"/>
</dbReference>
<feature type="domain" description="VLIG-type G" evidence="8">
    <location>
        <begin position="576"/>
        <end position="756"/>
    </location>
</feature>
<evidence type="ECO:0000313" key="9">
    <source>
        <dbReference type="EMBL" id="PKK60943.1"/>
    </source>
</evidence>
<dbReference type="SUPFAM" id="SSF52540">
    <property type="entry name" value="P-loop containing nucleoside triphosphate hydrolases"/>
    <property type="match status" value="1"/>
</dbReference>
<gene>
    <name evidence="9" type="ORF">RhiirC2_856565</name>
</gene>
<keyword evidence="7" id="KW-0539">Nucleus</keyword>
<dbReference type="VEuPathDB" id="FungiDB:RhiirA1_502690"/>
<dbReference type="GO" id="GO:0005737">
    <property type="term" value="C:cytoplasm"/>
    <property type="evidence" value="ECO:0007669"/>
    <property type="project" value="UniProtKB-SubCell"/>
</dbReference>
<dbReference type="InterPro" id="IPR030383">
    <property type="entry name" value="G_VLIG_dom"/>
</dbReference>
<keyword evidence="4" id="KW-0963">Cytoplasm</keyword>
<evidence type="ECO:0000313" key="10">
    <source>
        <dbReference type="Proteomes" id="UP000233469"/>
    </source>
</evidence>
<evidence type="ECO:0000256" key="6">
    <source>
        <dbReference type="ARBA" id="ARBA00023134"/>
    </source>
</evidence>
<accession>A0A2N1MH38</accession>
<name>A0A2N1MH38_9GLOM</name>
<keyword evidence="6" id="KW-0342">GTP-binding</keyword>
<comment type="similarity">
    <text evidence="3">Belongs to the TRAFAC class dynamin-like GTPase superfamily. Very large inducible GTPase (VLIG) family.</text>
</comment>
<dbReference type="PANTHER" id="PTHR22796:SF1">
    <property type="entry name" value="VWFA DOMAIN-CONTAINING PROTEIN"/>
    <property type="match status" value="1"/>
</dbReference>
<evidence type="ECO:0000259" key="8">
    <source>
        <dbReference type="PROSITE" id="PS51717"/>
    </source>
</evidence>
<reference evidence="9 10" key="1">
    <citation type="submission" date="2016-04" db="EMBL/GenBank/DDBJ databases">
        <title>Genome analyses suggest a sexual origin of heterokaryosis in a supposedly ancient asexual fungus.</title>
        <authorList>
            <person name="Ropars J."/>
            <person name="Sedzielewska K."/>
            <person name="Noel J."/>
            <person name="Charron P."/>
            <person name="Farinelli L."/>
            <person name="Marton T."/>
            <person name="Kruger M."/>
            <person name="Pelin A."/>
            <person name="Brachmann A."/>
            <person name="Corradi N."/>
        </authorList>
    </citation>
    <scope>NUCLEOTIDE SEQUENCE [LARGE SCALE GENOMIC DNA]</scope>
    <source>
        <strain evidence="9 10">C2</strain>
    </source>
</reference>
<dbReference type="Proteomes" id="UP000233469">
    <property type="component" value="Unassembled WGS sequence"/>
</dbReference>
<evidence type="ECO:0000256" key="4">
    <source>
        <dbReference type="ARBA" id="ARBA00022490"/>
    </source>
</evidence>
<dbReference type="GO" id="GO:0005525">
    <property type="term" value="F:GTP binding"/>
    <property type="evidence" value="ECO:0007669"/>
    <property type="project" value="UniProtKB-KW"/>
</dbReference>
<dbReference type="InterPro" id="IPR057365">
    <property type="entry name" value="URGCP"/>
</dbReference>
<protein>
    <recommendedName>
        <fullName evidence="8">VLIG-type G domain-containing protein</fullName>
    </recommendedName>
</protein>
<dbReference type="OrthoDB" id="1597724at2759"/>
<dbReference type="AlphaFoldDB" id="A0A2N1MH38"/>
<comment type="caution">
    <text evidence="9">The sequence shown here is derived from an EMBL/GenBank/DDBJ whole genome shotgun (WGS) entry which is preliminary data.</text>
</comment>
<dbReference type="PROSITE" id="PS51717">
    <property type="entry name" value="G_VLIG"/>
    <property type="match status" value="1"/>
</dbReference>
<dbReference type="Pfam" id="PF25496">
    <property type="entry name" value="URGCP"/>
    <property type="match status" value="1"/>
</dbReference>
<evidence type="ECO:0000256" key="1">
    <source>
        <dbReference type="ARBA" id="ARBA00004123"/>
    </source>
</evidence>
<dbReference type="VEuPathDB" id="FungiDB:FUN_022673"/>
<sequence>MVDNKLICVHEQWYSILGEAIPVIESYHYVKLSKIIEPPRLPASQRHKSIIDVLPFIRQKVKMWGADILKAENIKTLIEDDDNSDEESDLMDEEEYPLPKKNRLSRFDCVASLFASAECTVGQDMFRTLSQFPIAFPLIIPKLDEADKFKVMLPLFTGPVIKWETTPGTIIENHLFNDPFKLIVAVRIGTNSQGKSTILNQLMISDSMFSSYSDPRAEYGIPHMINGSVEFTWLTQETCRASLWNDVFEDYYKKEANKEIVLLANLHGDALEYPDQIKFLMQFPSTSFLVFLMPGYTQNQIENFEELVSPRKVIFGYVNHRNVRDKKKYAIDINHLMQDKTLKKVRMMFKEALDISMVDIATTIRLGESLQMTEGIEICESQNLINFVKDKKCRHIKLNVFRLQRKQQSENSLQIWQDNNELQELIQLYIKILNLPLGERRRALAHLEREISRISMIESAEARNQAVLKKNELRKSSLSNSGQENEKKIREEIAKIWEEVDNMSLGLEHFFRELGQIYKIFSVNYQDSEIVTKLPELYSELLISGQTIELLDGDAGSISEAWFSAICGHLCRRFPRLRIFVISILGLQSSGKSTLLNALFACRFAVSVGRCTRGLFMRLLFLDKDLSEKLNIDAFILIDTEGLGAPEKMDDPESEKKDRILATFAMGVSNLTILNVLGESMRDLTEILQIAIVTMARLEKAGMAPDILMVQHISERDVSRLSEPEEKFRAALKDALKIAEEKDIEMGISNRLSSNP</sequence>
<organism evidence="9 10">
    <name type="scientific">Rhizophagus irregularis</name>
    <dbReference type="NCBI Taxonomy" id="588596"/>
    <lineage>
        <taxon>Eukaryota</taxon>
        <taxon>Fungi</taxon>
        <taxon>Fungi incertae sedis</taxon>
        <taxon>Mucoromycota</taxon>
        <taxon>Glomeromycotina</taxon>
        <taxon>Glomeromycetes</taxon>
        <taxon>Glomerales</taxon>
        <taxon>Glomeraceae</taxon>
        <taxon>Rhizophagus</taxon>
    </lineage>
</organism>
<evidence type="ECO:0000256" key="5">
    <source>
        <dbReference type="ARBA" id="ARBA00022741"/>
    </source>
</evidence>
<evidence type="ECO:0000256" key="3">
    <source>
        <dbReference type="ARBA" id="ARBA00006828"/>
    </source>
</evidence>
<dbReference type="EMBL" id="LLXL01002397">
    <property type="protein sequence ID" value="PKK60943.1"/>
    <property type="molecule type" value="Genomic_DNA"/>
</dbReference>
<dbReference type="InterPro" id="IPR027417">
    <property type="entry name" value="P-loop_NTPase"/>
</dbReference>
<keyword evidence="5" id="KW-0547">Nucleotide-binding</keyword>
<evidence type="ECO:0000256" key="7">
    <source>
        <dbReference type="ARBA" id="ARBA00023242"/>
    </source>
</evidence>
<dbReference type="GO" id="GO:0005634">
    <property type="term" value="C:nucleus"/>
    <property type="evidence" value="ECO:0007669"/>
    <property type="project" value="UniProtKB-SubCell"/>
</dbReference>
<evidence type="ECO:0000256" key="2">
    <source>
        <dbReference type="ARBA" id="ARBA00004496"/>
    </source>
</evidence>